<evidence type="ECO:0000313" key="2">
    <source>
        <dbReference type="Ensembl" id="ENSAMXP00000044068.1"/>
    </source>
</evidence>
<sequence>DAAVGLNRPLTVRIVNRWSFLLTSTMAEGVPSWKDSRGCRTIPWASGRWASAAVSGGVRVSKRRPRTTRPSPNSPGSDRGSPTPRESKSVREIDKERERFESNSVYYIIIISVNGWILTHTHAHMHACTITVTVAHDIC</sequence>
<dbReference type="Bgee" id="ENSAMXG00000033096">
    <property type="expression patterns" value="Expressed in intestine"/>
</dbReference>
<dbReference type="Proteomes" id="UP000018467">
    <property type="component" value="Unassembled WGS sequence"/>
</dbReference>
<name>A0A3B1JP36_ASTMX</name>
<keyword evidence="3" id="KW-1185">Reference proteome</keyword>
<evidence type="ECO:0000256" key="1">
    <source>
        <dbReference type="SAM" id="MobiDB-lite"/>
    </source>
</evidence>
<dbReference type="AlphaFoldDB" id="A0A3B1JP36"/>
<reference evidence="3" key="1">
    <citation type="submission" date="2013-03" db="EMBL/GenBank/DDBJ databases">
        <authorList>
            <person name="Jeffery W."/>
            <person name="Warren W."/>
            <person name="Wilson R.K."/>
        </authorList>
    </citation>
    <scope>NUCLEOTIDE SEQUENCE</scope>
    <source>
        <strain evidence="3">female</strain>
    </source>
</reference>
<organism evidence="2 3">
    <name type="scientific">Astyanax mexicanus</name>
    <name type="common">Blind cave fish</name>
    <name type="synonym">Astyanax fasciatus mexicanus</name>
    <dbReference type="NCBI Taxonomy" id="7994"/>
    <lineage>
        <taxon>Eukaryota</taxon>
        <taxon>Metazoa</taxon>
        <taxon>Chordata</taxon>
        <taxon>Craniata</taxon>
        <taxon>Vertebrata</taxon>
        <taxon>Euteleostomi</taxon>
        <taxon>Actinopterygii</taxon>
        <taxon>Neopterygii</taxon>
        <taxon>Teleostei</taxon>
        <taxon>Ostariophysi</taxon>
        <taxon>Characiformes</taxon>
        <taxon>Characoidei</taxon>
        <taxon>Acestrorhamphidae</taxon>
        <taxon>Acestrorhamphinae</taxon>
        <taxon>Astyanax</taxon>
    </lineage>
</organism>
<reference evidence="2" key="4">
    <citation type="submission" date="2025-09" db="UniProtKB">
        <authorList>
            <consortium name="Ensembl"/>
        </authorList>
    </citation>
    <scope>IDENTIFICATION</scope>
</reference>
<feature type="compositionally biased region" description="Basic and acidic residues" evidence="1">
    <location>
        <begin position="85"/>
        <end position="95"/>
    </location>
</feature>
<feature type="compositionally biased region" description="Low complexity" evidence="1">
    <location>
        <begin position="68"/>
        <end position="77"/>
    </location>
</feature>
<evidence type="ECO:0000313" key="3">
    <source>
        <dbReference type="Proteomes" id="UP000018467"/>
    </source>
</evidence>
<dbReference type="InParanoid" id="A0A3B1JP36"/>
<reference evidence="2" key="3">
    <citation type="submission" date="2025-08" db="UniProtKB">
        <authorList>
            <consortium name="Ensembl"/>
        </authorList>
    </citation>
    <scope>IDENTIFICATION</scope>
</reference>
<accession>A0A3B1JP36</accession>
<dbReference type="Ensembl" id="ENSAMXT00000033305.1">
    <property type="protein sequence ID" value="ENSAMXP00000044068.1"/>
    <property type="gene ID" value="ENSAMXG00000033096.1"/>
</dbReference>
<protein>
    <submittedName>
        <fullName evidence="2">Uncharacterized protein</fullName>
    </submittedName>
</protein>
<reference evidence="3" key="2">
    <citation type="journal article" date="2014" name="Nat. Commun.">
        <title>The cavefish genome reveals candidate genes for eye loss.</title>
        <authorList>
            <person name="McGaugh S.E."/>
            <person name="Gross J.B."/>
            <person name="Aken B."/>
            <person name="Blin M."/>
            <person name="Borowsky R."/>
            <person name="Chalopin D."/>
            <person name="Hinaux H."/>
            <person name="Jeffery W.R."/>
            <person name="Keene A."/>
            <person name="Ma L."/>
            <person name="Minx P."/>
            <person name="Murphy D."/>
            <person name="O'Quin K.E."/>
            <person name="Retaux S."/>
            <person name="Rohner N."/>
            <person name="Searle S.M."/>
            <person name="Stahl B.A."/>
            <person name="Tabin C."/>
            <person name="Volff J.N."/>
            <person name="Yoshizawa M."/>
            <person name="Warren W.C."/>
        </authorList>
    </citation>
    <scope>NUCLEOTIDE SEQUENCE [LARGE SCALE GENOMIC DNA]</scope>
    <source>
        <strain evidence="3">female</strain>
    </source>
</reference>
<proteinExistence type="predicted"/>
<feature type="region of interest" description="Disordered" evidence="1">
    <location>
        <begin position="55"/>
        <end position="95"/>
    </location>
</feature>